<evidence type="ECO:0000256" key="5">
    <source>
        <dbReference type="ARBA" id="ARBA00022692"/>
    </source>
</evidence>
<dbReference type="RefSeq" id="WP_062707749.1">
    <property type="nucleotide sequence ID" value="NZ_CAWRCI010000011.1"/>
</dbReference>
<protein>
    <recommendedName>
        <fullName evidence="8">Probable membrane transporter protein</fullName>
    </recommendedName>
</protein>
<dbReference type="PANTHER" id="PTHR30269:SF37">
    <property type="entry name" value="MEMBRANE TRANSPORTER PROTEIN"/>
    <property type="match status" value="1"/>
</dbReference>
<evidence type="ECO:0000313" key="10">
    <source>
        <dbReference type="Proteomes" id="UP000073601"/>
    </source>
</evidence>
<feature type="transmembrane region" description="Helical" evidence="8">
    <location>
        <begin position="12"/>
        <end position="39"/>
    </location>
</feature>
<evidence type="ECO:0000256" key="1">
    <source>
        <dbReference type="ARBA" id="ARBA00004651"/>
    </source>
</evidence>
<feature type="transmembrane region" description="Helical" evidence="8">
    <location>
        <begin position="173"/>
        <end position="196"/>
    </location>
</feature>
<dbReference type="AlphaFoldDB" id="A0A128F1K2"/>
<dbReference type="EMBL" id="FIZY01000011">
    <property type="protein sequence ID" value="CZF80667.1"/>
    <property type="molecule type" value="Genomic_DNA"/>
</dbReference>
<dbReference type="GO" id="GO:0005886">
    <property type="term" value="C:plasma membrane"/>
    <property type="evidence" value="ECO:0007669"/>
    <property type="project" value="UniProtKB-SubCell"/>
</dbReference>
<comment type="similarity">
    <text evidence="2 8">Belongs to the 4-toluene sulfonate uptake permease (TSUP) (TC 2.A.102) family.</text>
</comment>
<organism evidence="9 10">
    <name type="scientific">Grimontia marina</name>
    <dbReference type="NCBI Taxonomy" id="646534"/>
    <lineage>
        <taxon>Bacteria</taxon>
        <taxon>Pseudomonadati</taxon>
        <taxon>Pseudomonadota</taxon>
        <taxon>Gammaproteobacteria</taxon>
        <taxon>Vibrionales</taxon>
        <taxon>Vibrionaceae</taxon>
        <taxon>Grimontia</taxon>
    </lineage>
</organism>
<evidence type="ECO:0000256" key="3">
    <source>
        <dbReference type="ARBA" id="ARBA00022448"/>
    </source>
</evidence>
<evidence type="ECO:0000256" key="7">
    <source>
        <dbReference type="ARBA" id="ARBA00023136"/>
    </source>
</evidence>
<evidence type="ECO:0000313" key="9">
    <source>
        <dbReference type="EMBL" id="CZF80667.1"/>
    </source>
</evidence>
<feature type="transmembrane region" description="Helical" evidence="8">
    <location>
        <begin position="140"/>
        <end position="166"/>
    </location>
</feature>
<keyword evidence="5 8" id="KW-0812">Transmembrane</keyword>
<feature type="transmembrane region" description="Helical" evidence="8">
    <location>
        <begin position="208"/>
        <end position="227"/>
    </location>
</feature>
<dbReference type="Pfam" id="PF01925">
    <property type="entry name" value="TauE"/>
    <property type="match status" value="1"/>
</dbReference>
<keyword evidence="7 8" id="KW-0472">Membrane</keyword>
<accession>A0A128F1K2</accession>
<evidence type="ECO:0000256" key="6">
    <source>
        <dbReference type="ARBA" id="ARBA00022989"/>
    </source>
</evidence>
<keyword evidence="6 8" id="KW-1133">Transmembrane helix</keyword>
<evidence type="ECO:0000256" key="8">
    <source>
        <dbReference type="RuleBase" id="RU363041"/>
    </source>
</evidence>
<reference evidence="10" key="1">
    <citation type="submission" date="2016-02" db="EMBL/GenBank/DDBJ databases">
        <authorList>
            <person name="Rodrigo-Torres Lidia"/>
            <person name="Arahal R.David."/>
        </authorList>
    </citation>
    <scope>NUCLEOTIDE SEQUENCE [LARGE SCALE GENOMIC DNA]</scope>
    <source>
        <strain evidence="10">CECT 8713</strain>
    </source>
</reference>
<evidence type="ECO:0000256" key="2">
    <source>
        <dbReference type="ARBA" id="ARBA00009142"/>
    </source>
</evidence>
<feature type="transmembrane region" description="Helical" evidence="8">
    <location>
        <begin position="51"/>
        <end position="71"/>
    </location>
</feature>
<keyword evidence="10" id="KW-1185">Reference proteome</keyword>
<name>A0A128F1K2_9GAMM</name>
<dbReference type="Proteomes" id="UP000073601">
    <property type="component" value="Unassembled WGS sequence"/>
</dbReference>
<feature type="transmembrane region" description="Helical" evidence="8">
    <location>
        <begin position="77"/>
        <end position="97"/>
    </location>
</feature>
<keyword evidence="4 8" id="KW-1003">Cell membrane</keyword>
<gene>
    <name evidence="9" type="ORF">GMA8713_01545</name>
</gene>
<dbReference type="InterPro" id="IPR002781">
    <property type="entry name" value="TM_pro_TauE-like"/>
</dbReference>
<dbReference type="PANTHER" id="PTHR30269">
    <property type="entry name" value="TRANSMEMBRANE PROTEIN YFCA"/>
    <property type="match status" value="1"/>
</dbReference>
<feature type="transmembrane region" description="Helical" evidence="8">
    <location>
        <begin position="109"/>
        <end position="128"/>
    </location>
</feature>
<sequence length="258" mass="27388">MAHLDFITDPLFYLMAIPAVLIYGIGKGGLGGALGIIAVPLMALTIAPTQAAAILLPILLVMDVFAVRYHYRNADYFVIKQMLPGALAGVVLAGLYMQAVSQSGLKLTIGILSLWFCGQYLLSLLGIANPARGRNNALSATMWGGVSGFSSTTIHAGGGPISIYLLPLRLEKVSLVATMAVFFAILNVVKLIPYAALGEFDANNLSTALILMPLAPLGVVLGVRLLHRVSQARIYQLCYLFLFLSGLKLSVDGINGLL</sequence>
<evidence type="ECO:0000256" key="4">
    <source>
        <dbReference type="ARBA" id="ARBA00022475"/>
    </source>
</evidence>
<dbReference type="InterPro" id="IPR052017">
    <property type="entry name" value="TSUP"/>
</dbReference>
<proteinExistence type="inferred from homology"/>
<comment type="subcellular location">
    <subcellularLocation>
        <location evidence="1 8">Cell membrane</location>
        <topology evidence="1 8">Multi-pass membrane protein</topology>
    </subcellularLocation>
</comment>
<keyword evidence="3" id="KW-0813">Transport</keyword>